<feature type="binding site" evidence="15">
    <location>
        <position position="145"/>
    </location>
    <ligand>
        <name>NAD(+)</name>
        <dbReference type="ChEBI" id="CHEBI:57540"/>
    </ligand>
</feature>
<evidence type="ECO:0000256" key="6">
    <source>
        <dbReference type="ARBA" id="ARBA00022723"/>
    </source>
</evidence>
<dbReference type="AlphaFoldDB" id="A0A0R1N632"/>
<evidence type="ECO:0000256" key="2">
    <source>
        <dbReference type="ARBA" id="ARBA00012722"/>
    </source>
</evidence>
<dbReference type="Pfam" id="PF03120">
    <property type="entry name" value="OB_DNA_ligase"/>
    <property type="match status" value="1"/>
</dbReference>
<feature type="binding site" evidence="15">
    <location>
        <position position="431"/>
    </location>
    <ligand>
        <name>Zn(2+)</name>
        <dbReference type="ChEBI" id="CHEBI:29105"/>
    </ligand>
</feature>
<dbReference type="Pfam" id="PF01653">
    <property type="entry name" value="DNA_ligase_aden"/>
    <property type="match status" value="1"/>
</dbReference>
<feature type="binding site" evidence="15">
    <location>
        <position position="413"/>
    </location>
    <ligand>
        <name>Zn(2+)</name>
        <dbReference type="ChEBI" id="CHEBI:29105"/>
    </ligand>
</feature>
<dbReference type="Pfam" id="PF03119">
    <property type="entry name" value="DNA_ligase_ZBD"/>
    <property type="match status" value="1"/>
</dbReference>
<evidence type="ECO:0000256" key="3">
    <source>
        <dbReference type="ARBA" id="ARBA00013308"/>
    </source>
</evidence>
<evidence type="ECO:0000256" key="11">
    <source>
        <dbReference type="ARBA" id="ARBA00023204"/>
    </source>
</evidence>
<dbReference type="InterPro" id="IPR004150">
    <property type="entry name" value="NAD_DNA_ligase_OB"/>
</dbReference>
<evidence type="ECO:0000256" key="12">
    <source>
        <dbReference type="ARBA" id="ARBA00023211"/>
    </source>
</evidence>
<dbReference type="SMART" id="SM00532">
    <property type="entry name" value="LIGANc"/>
    <property type="match status" value="1"/>
</dbReference>
<dbReference type="SMART" id="SM00292">
    <property type="entry name" value="BRCT"/>
    <property type="match status" value="1"/>
</dbReference>
<evidence type="ECO:0000256" key="10">
    <source>
        <dbReference type="ARBA" id="ARBA00023027"/>
    </source>
</evidence>
<evidence type="ECO:0000256" key="16">
    <source>
        <dbReference type="RuleBase" id="RU000618"/>
    </source>
</evidence>
<dbReference type="EMBL" id="AZEC01000009">
    <property type="protein sequence ID" value="KRL12235.1"/>
    <property type="molecule type" value="Genomic_DNA"/>
</dbReference>
<dbReference type="PATRIC" id="fig|1423792.3.peg.3197"/>
<feature type="active site" description="N6-AMP-lysine intermediate" evidence="15">
    <location>
        <position position="124"/>
    </location>
</feature>
<keyword evidence="4 15" id="KW-0436">Ligase</keyword>
<evidence type="ECO:0000313" key="19">
    <source>
        <dbReference type="Proteomes" id="UP000051330"/>
    </source>
</evidence>
<dbReference type="Gene3D" id="1.10.150.20">
    <property type="entry name" value="5' to 3' exonuclease, C-terminal subdomain"/>
    <property type="match status" value="2"/>
</dbReference>
<evidence type="ECO:0000256" key="15">
    <source>
        <dbReference type="HAMAP-Rule" id="MF_01588"/>
    </source>
</evidence>
<dbReference type="GO" id="GO:0003911">
    <property type="term" value="F:DNA ligase (NAD+) activity"/>
    <property type="evidence" value="ECO:0007669"/>
    <property type="project" value="UniProtKB-UniRule"/>
</dbReference>
<dbReference type="EC" id="6.5.1.2" evidence="2 15"/>
<feature type="binding site" evidence="15">
    <location>
        <position position="319"/>
    </location>
    <ligand>
        <name>NAD(+)</name>
        <dbReference type="ChEBI" id="CHEBI:57540"/>
    </ligand>
</feature>
<feature type="binding site" evidence="15">
    <location>
        <position position="295"/>
    </location>
    <ligand>
        <name>NAD(+)</name>
        <dbReference type="ChEBI" id="CHEBI:57540"/>
    </ligand>
</feature>
<dbReference type="Gene3D" id="3.40.50.10190">
    <property type="entry name" value="BRCT domain"/>
    <property type="match status" value="1"/>
</dbReference>
<gene>
    <name evidence="15" type="primary">ligA</name>
    <name evidence="18" type="ORF">FD09_GL003105</name>
</gene>
<dbReference type="GO" id="GO:0005829">
    <property type="term" value="C:cytosol"/>
    <property type="evidence" value="ECO:0007669"/>
    <property type="project" value="TreeGrafter"/>
</dbReference>
<comment type="caution">
    <text evidence="18">The sequence shown here is derived from an EMBL/GenBank/DDBJ whole genome shotgun (WGS) entry which is preliminary data.</text>
</comment>
<dbReference type="InterPro" id="IPR013839">
    <property type="entry name" value="DNAligase_adenylation"/>
</dbReference>
<dbReference type="Gene3D" id="3.30.470.30">
    <property type="entry name" value="DNA ligase/mRNA capping enzyme"/>
    <property type="match status" value="1"/>
</dbReference>
<reference evidence="18 19" key="1">
    <citation type="journal article" date="2015" name="Genome Announc.">
        <title>Expanding the biotechnology potential of lactobacilli through comparative genomics of 213 strains and associated genera.</title>
        <authorList>
            <person name="Sun Z."/>
            <person name="Harris H.M."/>
            <person name="McCann A."/>
            <person name="Guo C."/>
            <person name="Argimon S."/>
            <person name="Zhang W."/>
            <person name="Yang X."/>
            <person name="Jeffery I.B."/>
            <person name="Cooney J.C."/>
            <person name="Kagawa T.F."/>
            <person name="Liu W."/>
            <person name="Song Y."/>
            <person name="Salvetti E."/>
            <person name="Wrobel A."/>
            <person name="Rasinkangas P."/>
            <person name="Parkhill J."/>
            <person name="Rea M.C."/>
            <person name="O'Sullivan O."/>
            <person name="Ritari J."/>
            <person name="Douillard F.P."/>
            <person name="Paul Ross R."/>
            <person name="Yang R."/>
            <person name="Briner A.E."/>
            <person name="Felis G.E."/>
            <person name="de Vos W.M."/>
            <person name="Barrangou R."/>
            <person name="Klaenhammer T.R."/>
            <person name="Caufield P.W."/>
            <person name="Cui Y."/>
            <person name="Zhang H."/>
            <person name="O'Toole P.W."/>
        </authorList>
    </citation>
    <scope>NUCLEOTIDE SEQUENCE [LARGE SCALE GENOMIC DNA]</scope>
    <source>
        <strain evidence="18 19">DSM 12744</strain>
    </source>
</reference>
<evidence type="ECO:0000256" key="14">
    <source>
        <dbReference type="ARBA" id="ARBA00060881"/>
    </source>
</evidence>
<name>A0A0R1N632_9LACO</name>
<keyword evidence="19" id="KW-1185">Reference proteome</keyword>
<dbReference type="PROSITE" id="PS50172">
    <property type="entry name" value="BRCT"/>
    <property type="match status" value="1"/>
</dbReference>
<dbReference type="FunFam" id="1.10.150.20:FF:000007">
    <property type="entry name" value="DNA ligase"/>
    <property type="match status" value="1"/>
</dbReference>
<evidence type="ECO:0000256" key="4">
    <source>
        <dbReference type="ARBA" id="ARBA00022598"/>
    </source>
</evidence>
<comment type="cofactor">
    <cofactor evidence="15">
        <name>Mg(2+)</name>
        <dbReference type="ChEBI" id="CHEBI:18420"/>
    </cofactor>
    <cofactor evidence="15">
        <name>Mn(2+)</name>
        <dbReference type="ChEBI" id="CHEBI:29035"/>
    </cofactor>
</comment>
<keyword evidence="8 15" id="KW-0862">Zinc</keyword>
<dbReference type="Pfam" id="PF14520">
    <property type="entry name" value="HHH_5"/>
    <property type="match status" value="1"/>
</dbReference>
<dbReference type="SUPFAM" id="SSF52113">
    <property type="entry name" value="BRCT domain"/>
    <property type="match status" value="1"/>
</dbReference>
<dbReference type="RefSeq" id="WP_057821018.1">
    <property type="nucleotide sequence ID" value="NZ_AZEC01000009.1"/>
</dbReference>
<dbReference type="STRING" id="1423792.FD09_GL003105"/>
<keyword evidence="7 15" id="KW-0227">DNA damage</keyword>
<dbReference type="PANTHER" id="PTHR23389:SF9">
    <property type="entry name" value="DNA LIGASE"/>
    <property type="match status" value="1"/>
</dbReference>
<dbReference type="InterPro" id="IPR013840">
    <property type="entry name" value="DNAligase_N"/>
</dbReference>
<keyword evidence="11 15" id="KW-0234">DNA repair</keyword>
<comment type="similarity">
    <text evidence="14 15">Belongs to the NAD-dependent DNA ligase family. LigA subfamily.</text>
</comment>
<dbReference type="PIRSF" id="PIRSF001604">
    <property type="entry name" value="LigA"/>
    <property type="match status" value="1"/>
</dbReference>
<dbReference type="InterPro" id="IPR033136">
    <property type="entry name" value="DNA_ligase_CS"/>
</dbReference>
<dbReference type="FunFam" id="3.30.470.30:FF:000001">
    <property type="entry name" value="DNA ligase"/>
    <property type="match status" value="1"/>
</dbReference>
<dbReference type="FunFam" id="2.40.50.140:FF:000012">
    <property type="entry name" value="DNA ligase"/>
    <property type="match status" value="1"/>
</dbReference>
<sequence length="681" mass="74028">MALAKPVDQYSEAEATKALADLRARINQYREAYYTKDAPLVEDYVYDAAYEDLQALEKQFPQLVTPDSPTQLVGDVTLPGFTKVRHDIPMLSMGDVFSYDELKAFVTRLDDNVGETVAYNAELKIDGLALSLVYQQGRLVEASTRGDGVIGEDVTRNIKTIKAVPQKLPQPLDVEVRGECYMPVSSFAKLNEARESRGEPIFANPRNAAAGSLRQLNPRITKERDLSVWLYTIVNAQNYGITTQADALRTLSEWGFPVNPNGRVCRSVEDIDQYISEMTPQRQTLDYGIDGIVLKVNDLDLQAQLGNTVKVPRWEIAYKFPPEMAHTIIRDITWTVGRTGVVTPTAVMDPVQLAGTTVARATLHNVDMLKEKDVRIGDTVELFKAGDIIPEVARVITDKRPKDAAPYQPPTNCPSCGQPLVHLMDEVALRCVNPKCPAQITEGLTHFASRDAMDITGLGPKVVASLYAHKLVSDVADLYRLTADDLAELPGFKEKSISNLLNAIASSRQNSLERLLFGLGIDHVGAKAAQLIAQQFGTMTALMKADAEAITAIKSIGPTIGQSMTAFFANPGAQSLVQELTDVGVNMTYTGPAAAAEAAADSPFNGQTVVITGKFDHFSRKELTDRLTALGAHVTTSVSKSTNMVVAGADPGSKLTKANTLGVSVIDPDTLAEMLKESQTE</sequence>
<dbReference type="SUPFAM" id="SSF56091">
    <property type="entry name" value="DNA ligase/mRNA capping enzyme, catalytic domain"/>
    <property type="match status" value="1"/>
</dbReference>
<dbReference type="CDD" id="cd00114">
    <property type="entry name" value="LIGANc"/>
    <property type="match status" value="1"/>
</dbReference>
<feature type="binding site" evidence="15">
    <location>
        <position position="122"/>
    </location>
    <ligand>
        <name>NAD(+)</name>
        <dbReference type="ChEBI" id="CHEBI:57540"/>
    </ligand>
</feature>
<dbReference type="Gene3D" id="1.10.287.610">
    <property type="entry name" value="Helix hairpin bin"/>
    <property type="match status" value="1"/>
</dbReference>
<dbReference type="SUPFAM" id="SSF50249">
    <property type="entry name" value="Nucleic acid-binding proteins"/>
    <property type="match status" value="1"/>
</dbReference>
<evidence type="ECO:0000313" key="18">
    <source>
        <dbReference type="EMBL" id="KRL12235.1"/>
    </source>
</evidence>
<dbReference type="InterPro" id="IPR004149">
    <property type="entry name" value="Znf_DNAligase_C4"/>
</dbReference>
<organism evidence="18 19">
    <name type="scientific">Schleiferilactobacillus perolens DSM 12744</name>
    <dbReference type="NCBI Taxonomy" id="1423792"/>
    <lineage>
        <taxon>Bacteria</taxon>
        <taxon>Bacillati</taxon>
        <taxon>Bacillota</taxon>
        <taxon>Bacilli</taxon>
        <taxon>Lactobacillales</taxon>
        <taxon>Lactobacillaceae</taxon>
        <taxon>Schleiferilactobacillus</taxon>
    </lineage>
</organism>
<keyword evidence="10 15" id="KW-0520">NAD</keyword>
<accession>A0A0R1N632</accession>
<keyword evidence="6 15" id="KW-0479">Metal-binding</keyword>
<dbReference type="GO" id="GO:0006260">
    <property type="term" value="P:DNA replication"/>
    <property type="evidence" value="ECO:0007669"/>
    <property type="project" value="UniProtKB-KW"/>
</dbReference>
<dbReference type="InterPro" id="IPR001679">
    <property type="entry name" value="DNA_ligase"/>
</dbReference>
<dbReference type="Pfam" id="PF00533">
    <property type="entry name" value="BRCT"/>
    <property type="match status" value="1"/>
</dbReference>
<dbReference type="InterPro" id="IPR003583">
    <property type="entry name" value="Hlx-hairpin-Hlx_DNA-bd_motif"/>
</dbReference>
<evidence type="ECO:0000256" key="1">
    <source>
        <dbReference type="ARBA" id="ARBA00004067"/>
    </source>
</evidence>
<dbReference type="Gene3D" id="6.20.10.30">
    <property type="match status" value="1"/>
</dbReference>
<dbReference type="NCBIfam" id="TIGR00575">
    <property type="entry name" value="dnlj"/>
    <property type="match status" value="1"/>
</dbReference>
<comment type="function">
    <text evidence="1 15">DNA ligase that catalyzes the formation of phosphodiester linkages between 5'-phosphoryl and 3'-hydroxyl groups in double-stranded DNA using NAD as a coenzyme and as the energy source for the reaction. It is essential for DNA replication and repair of damaged DNA.</text>
</comment>
<feature type="binding site" evidence="15">
    <location>
        <position position="179"/>
    </location>
    <ligand>
        <name>NAD(+)</name>
        <dbReference type="ChEBI" id="CHEBI:57540"/>
    </ligand>
</feature>
<comment type="catalytic activity">
    <reaction evidence="13 15 16">
        <text>NAD(+) + (deoxyribonucleotide)n-3'-hydroxyl + 5'-phospho-(deoxyribonucleotide)m = (deoxyribonucleotide)n+m + AMP + beta-nicotinamide D-nucleotide.</text>
        <dbReference type="EC" id="6.5.1.2"/>
    </reaction>
</comment>
<protein>
    <recommendedName>
        <fullName evidence="3 15">DNA ligase</fullName>
        <ecNumber evidence="2 15">6.5.1.2</ecNumber>
    </recommendedName>
    <alternativeName>
        <fullName evidence="15">Polydeoxyribonucleotide synthase [NAD(+)]</fullName>
    </alternativeName>
</protein>
<proteinExistence type="inferred from homology"/>
<dbReference type="InterPro" id="IPR001357">
    <property type="entry name" value="BRCT_dom"/>
</dbReference>
<keyword evidence="5 15" id="KW-0235">DNA replication</keyword>
<dbReference type="OrthoDB" id="9759736at2"/>
<keyword evidence="12 15" id="KW-0464">Manganese</keyword>
<dbReference type="NCBIfam" id="NF005932">
    <property type="entry name" value="PRK07956.1"/>
    <property type="match status" value="1"/>
</dbReference>
<dbReference type="SUPFAM" id="SSF47781">
    <property type="entry name" value="RuvA domain 2-like"/>
    <property type="match status" value="1"/>
</dbReference>
<feature type="binding site" evidence="15">
    <location>
        <begin position="92"/>
        <end position="93"/>
    </location>
    <ligand>
        <name>NAD(+)</name>
        <dbReference type="ChEBI" id="CHEBI:57540"/>
    </ligand>
</feature>
<dbReference type="InterPro" id="IPR041663">
    <property type="entry name" value="DisA/LigA_HHH"/>
</dbReference>
<dbReference type="PROSITE" id="PS01055">
    <property type="entry name" value="DNA_LIGASE_N1"/>
    <property type="match status" value="1"/>
</dbReference>
<dbReference type="InterPro" id="IPR012340">
    <property type="entry name" value="NA-bd_OB-fold"/>
</dbReference>
<dbReference type="CDD" id="cd17748">
    <property type="entry name" value="BRCT_DNA_ligase_like"/>
    <property type="match status" value="1"/>
</dbReference>
<dbReference type="InterPro" id="IPR018239">
    <property type="entry name" value="DNA_ligase_AS"/>
</dbReference>
<dbReference type="SMART" id="SM00278">
    <property type="entry name" value="HhH1"/>
    <property type="match status" value="3"/>
</dbReference>
<keyword evidence="9 15" id="KW-0460">Magnesium</keyword>
<dbReference type="Gene3D" id="2.40.50.140">
    <property type="entry name" value="Nucleic acid-binding proteins"/>
    <property type="match status" value="1"/>
</dbReference>
<dbReference type="Pfam" id="PF12826">
    <property type="entry name" value="HHH_2"/>
    <property type="match status" value="1"/>
</dbReference>
<evidence type="ECO:0000256" key="8">
    <source>
        <dbReference type="ARBA" id="ARBA00022833"/>
    </source>
</evidence>
<feature type="binding site" evidence="15">
    <location>
        <begin position="43"/>
        <end position="47"/>
    </location>
    <ligand>
        <name>NAD(+)</name>
        <dbReference type="ChEBI" id="CHEBI:57540"/>
    </ligand>
</feature>
<dbReference type="InterPro" id="IPR010994">
    <property type="entry name" value="RuvA_2-like"/>
</dbReference>
<dbReference type="GO" id="GO:0046872">
    <property type="term" value="F:metal ion binding"/>
    <property type="evidence" value="ECO:0007669"/>
    <property type="project" value="UniProtKB-KW"/>
</dbReference>
<feature type="domain" description="BRCT" evidence="17">
    <location>
        <begin position="599"/>
        <end position="681"/>
    </location>
</feature>
<dbReference type="PROSITE" id="PS01056">
    <property type="entry name" value="DNA_LIGASE_N2"/>
    <property type="match status" value="1"/>
</dbReference>
<dbReference type="HAMAP" id="MF_01588">
    <property type="entry name" value="DNA_ligase_A"/>
    <property type="match status" value="1"/>
</dbReference>
<evidence type="ECO:0000256" key="5">
    <source>
        <dbReference type="ARBA" id="ARBA00022705"/>
    </source>
</evidence>
<dbReference type="FunFam" id="1.10.150.20:FF:000006">
    <property type="entry name" value="DNA ligase"/>
    <property type="match status" value="1"/>
</dbReference>
<evidence type="ECO:0000256" key="13">
    <source>
        <dbReference type="ARBA" id="ARBA00034005"/>
    </source>
</evidence>
<dbReference type="GO" id="GO:0006281">
    <property type="term" value="P:DNA repair"/>
    <property type="evidence" value="ECO:0007669"/>
    <property type="project" value="UniProtKB-KW"/>
</dbReference>
<dbReference type="InterPro" id="IPR036420">
    <property type="entry name" value="BRCT_dom_sf"/>
</dbReference>
<dbReference type="GO" id="GO:0003677">
    <property type="term" value="F:DNA binding"/>
    <property type="evidence" value="ECO:0007669"/>
    <property type="project" value="InterPro"/>
</dbReference>
<evidence type="ECO:0000256" key="9">
    <source>
        <dbReference type="ARBA" id="ARBA00022842"/>
    </source>
</evidence>
<feature type="binding site" evidence="15">
    <location>
        <position position="416"/>
    </location>
    <ligand>
        <name>Zn(2+)</name>
        <dbReference type="ChEBI" id="CHEBI:29105"/>
    </ligand>
</feature>
<feature type="binding site" evidence="15">
    <location>
        <position position="436"/>
    </location>
    <ligand>
        <name>Zn(2+)</name>
        <dbReference type="ChEBI" id="CHEBI:29105"/>
    </ligand>
</feature>
<dbReference type="Proteomes" id="UP000051330">
    <property type="component" value="Unassembled WGS sequence"/>
</dbReference>
<evidence type="ECO:0000259" key="17">
    <source>
        <dbReference type="PROSITE" id="PS50172"/>
    </source>
</evidence>
<evidence type="ECO:0000256" key="7">
    <source>
        <dbReference type="ARBA" id="ARBA00022763"/>
    </source>
</evidence>
<dbReference type="PANTHER" id="PTHR23389">
    <property type="entry name" value="CHROMOSOME TRANSMISSION FIDELITY FACTOR 18"/>
    <property type="match status" value="1"/>
</dbReference>